<dbReference type="InterPro" id="IPR008906">
    <property type="entry name" value="HATC_C_dom"/>
</dbReference>
<dbReference type="Gramene" id="C.cajan_03051.t">
    <property type="protein sequence ID" value="C.cajan_03051.t"/>
    <property type="gene ID" value="C.cajan_03051"/>
</dbReference>
<dbReference type="InterPro" id="IPR052035">
    <property type="entry name" value="ZnF_BED_domain_contain"/>
</dbReference>
<dbReference type="SUPFAM" id="SSF53098">
    <property type="entry name" value="Ribonuclease H-like"/>
    <property type="match status" value="1"/>
</dbReference>
<dbReference type="AlphaFoldDB" id="A0A151SQ05"/>
<keyword evidence="1" id="KW-0238">DNA-binding</keyword>
<accession>A0A151SQ05</accession>
<gene>
    <name evidence="4" type="ORF">KK1_003122</name>
</gene>
<dbReference type="Pfam" id="PF14372">
    <property type="entry name" value="hAT-like_RNase-H"/>
    <property type="match status" value="1"/>
</dbReference>
<sequence>MLFSKVLGCGKKELACGSYIEENARRELALMIILHEYPLSIVDHIGFIRFVVAILPLFQLPSRNTMKKEILDIYGDEKQVIMKLIDTNEGKVAITSDMWSASNQKKGYMAITTHYIYGNWTLQSIILRFIYVPAPHTSDRLCNVLIDCLLDWNVDTKLSIITLDNCSTNDSMVEKIKDKLQLDRLIHNGSLLHMRCSAHILNLIVKEGLGVVKEGVEKIRESVAYWTATPKRVEKFEETAKQLRIPFNKKLTLDCPTRWNSTFKMLDIALCYKDVFFRLKQRESQYTCLPTESQWDCPSLLVLWNSCVAFPKASKDVDISSGSSSHLCVDASTLLPLDRYICSYPHPLEQLRTLLEQMLKKFESYWSVIHDIMGVASVLDPRYKMDLLEYYFDKLYDIDCDLEISRIHQLCYDFVFEYQAKKNDGSSFGFSSFEEGNVGDSGMSDFVKFMAKKKKARTSSMKTELDYYLEEDNLPITSDFDILSWWKTNGLKYPILQAIARDVLAIPITTVASESAFSVGGQILSPNRSRLNHTTVEALMCTKS</sequence>
<dbReference type="Pfam" id="PF05699">
    <property type="entry name" value="Dimer_Tnp_hAT"/>
    <property type="match status" value="1"/>
</dbReference>
<dbReference type="Proteomes" id="UP000075243">
    <property type="component" value="Chromosome 11"/>
</dbReference>
<keyword evidence="5" id="KW-1185">Reference proteome</keyword>
<feature type="domain" description="hAT-like transposase RNase-H fold" evidence="3">
    <location>
        <begin position="350"/>
        <end position="418"/>
    </location>
</feature>
<dbReference type="InterPro" id="IPR025525">
    <property type="entry name" value="hAT-like_transposase_RNase-H"/>
</dbReference>
<evidence type="ECO:0000313" key="4">
    <source>
        <dbReference type="EMBL" id="KYP56873.1"/>
    </source>
</evidence>
<dbReference type="GO" id="GO:0003677">
    <property type="term" value="F:DNA binding"/>
    <property type="evidence" value="ECO:0007669"/>
    <property type="project" value="UniProtKB-KW"/>
</dbReference>
<name>A0A151SQ05_CAJCA</name>
<dbReference type="EMBL" id="CM003613">
    <property type="protein sequence ID" value="KYP56873.1"/>
    <property type="molecule type" value="Genomic_DNA"/>
</dbReference>
<evidence type="ECO:0000259" key="2">
    <source>
        <dbReference type="Pfam" id="PF05699"/>
    </source>
</evidence>
<evidence type="ECO:0000259" key="3">
    <source>
        <dbReference type="Pfam" id="PF14372"/>
    </source>
</evidence>
<dbReference type="GO" id="GO:0046983">
    <property type="term" value="F:protein dimerization activity"/>
    <property type="evidence" value="ECO:0007669"/>
    <property type="project" value="InterPro"/>
</dbReference>
<dbReference type="OMA" id="ANDIGCA"/>
<organism evidence="4 5">
    <name type="scientific">Cajanus cajan</name>
    <name type="common">Pigeon pea</name>
    <name type="synonym">Cajanus indicus</name>
    <dbReference type="NCBI Taxonomy" id="3821"/>
    <lineage>
        <taxon>Eukaryota</taxon>
        <taxon>Viridiplantae</taxon>
        <taxon>Streptophyta</taxon>
        <taxon>Embryophyta</taxon>
        <taxon>Tracheophyta</taxon>
        <taxon>Spermatophyta</taxon>
        <taxon>Magnoliopsida</taxon>
        <taxon>eudicotyledons</taxon>
        <taxon>Gunneridae</taxon>
        <taxon>Pentapetalae</taxon>
        <taxon>rosids</taxon>
        <taxon>fabids</taxon>
        <taxon>Fabales</taxon>
        <taxon>Fabaceae</taxon>
        <taxon>Papilionoideae</taxon>
        <taxon>50 kb inversion clade</taxon>
        <taxon>NPAAA clade</taxon>
        <taxon>indigoferoid/millettioid clade</taxon>
        <taxon>Phaseoleae</taxon>
        <taxon>Cajanus</taxon>
    </lineage>
</organism>
<protein>
    <submittedName>
        <fullName evidence="4">AC transposase</fullName>
    </submittedName>
</protein>
<evidence type="ECO:0000256" key="1">
    <source>
        <dbReference type="ARBA" id="ARBA00023125"/>
    </source>
</evidence>
<proteinExistence type="predicted"/>
<dbReference type="PANTHER" id="PTHR46481:SF11">
    <property type="entry name" value="ZINC FINGER BED DOMAIN-CONTAINING PROTEIN RICESLEEPER 2-LIKE"/>
    <property type="match status" value="1"/>
</dbReference>
<dbReference type="InterPro" id="IPR012337">
    <property type="entry name" value="RNaseH-like_sf"/>
</dbReference>
<reference evidence="4 5" key="1">
    <citation type="journal article" date="2012" name="Nat. Biotechnol.">
        <title>Draft genome sequence of pigeonpea (Cajanus cajan), an orphan legume crop of resource-poor farmers.</title>
        <authorList>
            <person name="Varshney R.K."/>
            <person name="Chen W."/>
            <person name="Li Y."/>
            <person name="Bharti A.K."/>
            <person name="Saxena R.K."/>
            <person name="Schlueter J.A."/>
            <person name="Donoghue M.T."/>
            <person name="Azam S."/>
            <person name="Fan G."/>
            <person name="Whaley A.M."/>
            <person name="Farmer A.D."/>
            <person name="Sheridan J."/>
            <person name="Iwata A."/>
            <person name="Tuteja R."/>
            <person name="Penmetsa R.V."/>
            <person name="Wu W."/>
            <person name="Upadhyaya H.D."/>
            <person name="Yang S.P."/>
            <person name="Shah T."/>
            <person name="Saxena K.B."/>
            <person name="Michael T."/>
            <person name="McCombie W.R."/>
            <person name="Yang B."/>
            <person name="Zhang G."/>
            <person name="Yang H."/>
            <person name="Wang J."/>
            <person name="Spillane C."/>
            <person name="Cook D.R."/>
            <person name="May G.D."/>
            <person name="Xu X."/>
            <person name="Jackson S.A."/>
        </authorList>
    </citation>
    <scope>NUCLEOTIDE SEQUENCE [LARGE SCALE GENOMIC DNA]</scope>
    <source>
        <strain evidence="5">cv. Asha</strain>
    </source>
</reference>
<dbReference type="PANTHER" id="PTHR46481">
    <property type="entry name" value="ZINC FINGER BED DOMAIN-CONTAINING PROTEIN 4"/>
    <property type="match status" value="1"/>
</dbReference>
<evidence type="ECO:0000313" key="5">
    <source>
        <dbReference type="Proteomes" id="UP000075243"/>
    </source>
</evidence>
<feature type="domain" description="HAT C-terminal dimerisation" evidence="2">
    <location>
        <begin position="464"/>
        <end position="543"/>
    </location>
</feature>